<reference evidence="3 4" key="1">
    <citation type="submission" date="2009-07" db="EMBL/GenBank/DDBJ databases">
        <authorList>
            <person name="Madupu R."/>
            <person name="Sebastian Y."/>
            <person name="Durkin A.S."/>
            <person name="Torralba M."/>
            <person name="Methe B."/>
            <person name="Sutton G.G."/>
            <person name="Strausberg R.L."/>
            <person name="Nelson K.E."/>
        </authorList>
    </citation>
    <scope>NUCLEOTIDE SEQUENCE [LARGE SCALE GENOMIC DNA]</scope>
    <source>
        <strain evidence="3 4">RM3268</strain>
    </source>
</reference>
<accession>C8PLD7</accession>
<dbReference type="Proteomes" id="UP000005709">
    <property type="component" value="Unassembled WGS sequence"/>
</dbReference>
<feature type="region of interest" description="Disordered" evidence="1">
    <location>
        <begin position="55"/>
        <end position="117"/>
    </location>
</feature>
<name>C8PLD7_9BACT</name>
<evidence type="ECO:0000313" key="4">
    <source>
        <dbReference type="Proteomes" id="UP000005709"/>
    </source>
</evidence>
<sequence>MKKALIFWLLCGAIFADCTALRAQDGAVSLSASAYVANDKQSEFEKNHSEILLNRQKNELDRQSLQNNLQRESKGAGDHDDFSMKKQPMQDIKERNNRNEQDLKLRRKKLQGDAYRR</sequence>
<keyword evidence="4" id="KW-1185">Reference proteome</keyword>
<dbReference type="AlphaFoldDB" id="C8PLD7"/>
<dbReference type="RefSeq" id="WP_005873224.1">
    <property type="nucleotide sequence ID" value="NZ_ACYG01000032.1"/>
</dbReference>
<feature type="compositionally biased region" description="Basic and acidic residues" evidence="1">
    <location>
        <begin position="71"/>
        <end position="84"/>
    </location>
</feature>
<gene>
    <name evidence="3" type="ORF">CAMGR0001_1946</name>
</gene>
<keyword evidence="2" id="KW-0732">Signal</keyword>
<feature type="signal peptide" evidence="2">
    <location>
        <begin position="1"/>
        <end position="23"/>
    </location>
</feature>
<feature type="compositionally biased region" description="Basic and acidic residues" evidence="1">
    <location>
        <begin position="91"/>
        <end position="117"/>
    </location>
</feature>
<evidence type="ECO:0000256" key="2">
    <source>
        <dbReference type="SAM" id="SignalP"/>
    </source>
</evidence>
<dbReference type="EMBL" id="ACYG01000032">
    <property type="protein sequence ID" value="EEV16249.1"/>
    <property type="molecule type" value="Genomic_DNA"/>
</dbReference>
<protein>
    <submittedName>
        <fullName evidence="3">Uncharacterized protein</fullName>
    </submittedName>
</protein>
<organism evidence="3 4">
    <name type="scientific">Campylobacter gracilis RM3268</name>
    <dbReference type="NCBI Taxonomy" id="553220"/>
    <lineage>
        <taxon>Bacteria</taxon>
        <taxon>Pseudomonadati</taxon>
        <taxon>Campylobacterota</taxon>
        <taxon>Epsilonproteobacteria</taxon>
        <taxon>Campylobacterales</taxon>
        <taxon>Campylobacteraceae</taxon>
        <taxon>Campylobacter</taxon>
    </lineage>
</organism>
<proteinExistence type="predicted"/>
<evidence type="ECO:0000256" key="1">
    <source>
        <dbReference type="SAM" id="MobiDB-lite"/>
    </source>
</evidence>
<feature type="chain" id="PRO_5002990028" evidence="2">
    <location>
        <begin position="24"/>
        <end position="117"/>
    </location>
</feature>
<evidence type="ECO:0000313" key="3">
    <source>
        <dbReference type="EMBL" id="EEV16249.1"/>
    </source>
</evidence>
<dbReference type="STRING" id="824.CGRAC_1427"/>
<comment type="caution">
    <text evidence="3">The sequence shown here is derived from an EMBL/GenBank/DDBJ whole genome shotgun (WGS) entry which is preliminary data.</text>
</comment>